<keyword evidence="2" id="KW-1185">Reference proteome</keyword>
<dbReference type="Proteomes" id="UP000054843">
    <property type="component" value="Unassembled WGS sequence"/>
</dbReference>
<comment type="caution">
    <text evidence="1">The sequence shown here is derived from an EMBL/GenBank/DDBJ whole genome shotgun (WGS) entry which is preliminary data.</text>
</comment>
<evidence type="ECO:0000313" key="1">
    <source>
        <dbReference type="EMBL" id="KRZ64178.1"/>
    </source>
</evidence>
<gene>
    <name evidence="1" type="ORF">T10_5327</name>
</gene>
<proteinExistence type="predicted"/>
<dbReference type="EMBL" id="JYDO01001399">
    <property type="protein sequence ID" value="KRZ64178.1"/>
    <property type="molecule type" value="Genomic_DNA"/>
</dbReference>
<dbReference type="AlphaFoldDB" id="A0A0V1LYC0"/>
<protein>
    <submittedName>
        <fullName evidence="1">Uncharacterized protein</fullName>
    </submittedName>
</protein>
<feature type="non-terminal residue" evidence="1">
    <location>
        <position position="1"/>
    </location>
</feature>
<evidence type="ECO:0000313" key="2">
    <source>
        <dbReference type="Proteomes" id="UP000054843"/>
    </source>
</evidence>
<accession>A0A0V1LYC0</accession>
<organism evidence="1 2">
    <name type="scientific">Trichinella papuae</name>
    <dbReference type="NCBI Taxonomy" id="268474"/>
    <lineage>
        <taxon>Eukaryota</taxon>
        <taxon>Metazoa</taxon>
        <taxon>Ecdysozoa</taxon>
        <taxon>Nematoda</taxon>
        <taxon>Enoplea</taxon>
        <taxon>Dorylaimia</taxon>
        <taxon>Trichinellida</taxon>
        <taxon>Trichinellidae</taxon>
        <taxon>Trichinella</taxon>
    </lineage>
</organism>
<reference evidence="1 2" key="1">
    <citation type="submission" date="2015-01" db="EMBL/GenBank/DDBJ databases">
        <title>Evolution of Trichinella species and genotypes.</title>
        <authorList>
            <person name="Korhonen P.K."/>
            <person name="Edoardo P."/>
            <person name="Giuseppe L.R."/>
            <person name="Gasser R.B."/>
        </authorList>
    </citation>
    <scope>NUCLEOTIDE SEQUENCE [LARGE SCALE GENOMIC DNA]</scope>
    <source>
        <strain evidence="1">ISS1980</strain>
    </source>
</reference>
<name>A0A0V1LYC0_9BILA</name>
<sequence>LIHYITSGAGSLGCATLVTFSFTFRSIILLPSNPPGISVEIDGFGVCNLATFQGGAMLVPHPQHLIF</sequence>